<reference evidence="1 2" key="1">
    <citation type="submission" date="2015-02" db="EMBL/GenBank/DDBJ databases">
        <title>Evolution of amylase-binding proteins of oral streptococcal species.</title>
        <authorList>
            <person name="Haase E.M."/>
        </authorList>
    </citation>
    <scope>NUCLEOTIDE SEQUENCE [LARGE SCALE GENOMIC DNA]</scope>
    <source>
        <strain evidence="1 2">UC921A</strain>
    </source>
</reference>
<protein>
    <recommendedName>
        <fullName evidence="3">Cysteine desulfurase</fullName>
    </recommendedName>
</protein>
<dbReference type="PATRIC" id="fig|28037.216.peg.1771"/>
<dbReference type="EMBL" id="JYGT01000010">
    <property type="protein sequence ID" value="KJQ74280.1"/>
    <property type="molecule type" value="Genomic_DNA"/>
</dbReference>
<accession>A0A0F2DWE1</accession>
<dbReference type="Gene3D" id="3.30.1820.10">
    <property type="entry name" value="Lp2179-like"/>
    <property type="match status" value="1"/>
</dbReference>
<dbReference type="RefSeq" id="WP_045616108.1">
    <property type="nucleotide sequence ID" value="NZ_JASHGR010000003.1"/>
</dbReference>
<dbReference type="InterPro" id="IPR035942">
    <property type="entry name" value="Lp2179-like_sf"/>
</dbReference>
<dbReference type="Proteomes" id="UP000033489">
    <property type="component" value="Unassembled WGS sequence"/>
</dbReference>
<name>A0A0F2DWE1_9STRE</name>
<proteinExistence type="predicted"/>
<organism evidence="1 2">
    <name type="scientific">Streptococcus infantis</name>
    <dbReference type="NCBI Taxonomy" id="68892"/>
    <lineage>
        <taxon>Bacteria</taxon>
        <taxon>Bacillati</taxon>
        <taxon>Bacillota</taxon>
        <taxon>Bacilli</taxon>
        <taxon>Lactobacillales</taxon>
        <taxon>Streptococcaceae</taxon>
        <taxon>Streptococcus</taxon>
    </lineage>
</organism>
<dbReference type="InterPro" id="IPR014965">
    <property type="entry name" value="Amino_acid_metab_prot_put"/>
</dbReference>
<gene>
    <name evidence="1" type="ORF">TZ94_01802</name>
</gene>
<dbReference type="SUPFAM" id="SSF160800">
    <property type="entry name" value="Lp2179-like"/>
    <property type="match status" value="1"/>
</dbReference>
<dbReference type="OrthoDB" id="2166222at2"/>
<dbReference type="AlphaFoldDB" id="A0A0F2DWE1"/>
<evidence type="ECO:0000313" key="1">
    <source>
        <dbReference type="EMBL" id="KJQ74280.1"/>
    </source>
</evidence>
<sequence>MAFEQTIKLKNCRYDYTLSPTVKKFTLKDNTFFETKVGNYELTRLLEKVPNSGEGFQLKIIINKDLSGAKINITDKSGLRLVDIFKSEETHIHQEKFYFLMDSLVERGVFTKSER</sequence>
<comment type="caution">
    <text evidence="1">The sequence shown here is derived from an EMBL/GenBank/DDBJ whole genome shotgun (WGS) entry which is preliminary data.</text>
</comment>
<evidence type="ECO:0008006" key="3">
    <source>
        <dbReference type="Google" id="ProtNLM"/>
    </source>
</evidence>
<evidence type="ECO:0000313" key="2">
    <source>
        <dbReference type="Proteomes" id="UP000033489"/>
    </source>
</evidence>
<dbReference type="Pfam" id="PF08866">
    <property type="entry name" value="DUF1831"/>
    <property type="match status" value="1"/>
</dbReference>